<dbReference type="InParanoid" id="D6TGX8"/>
<comment type="caution">
    <text evidence="1">The sequence shown here is derived from an EMBL/GenBank/DDBJ whole genome shotgun (WGS) entry which is preliminary data.</text>
</comment>
<dbReference type="EMBL" id="ADVG01000001">
    <property type="protein sequence ID" value="EFH88907.1"/>
    <property type="molecule type" value="Genomic_DNA"/>
</dbReference>
<evidence type="ECO:0000313" key="2">
    <source>
        <dbReference type="Proteomes" id="UP000004508"/>
    </source>
</evidence>
<dbReference type="AlphaFoldDB" id="D6TGX8"/>
<evidence type="ECO:0000313" key="1">
    <source>
        <dbReference type="EMBL" id="EFH88907.1"/>
    </source>
</evidence>
<sequence length="42" mass="4533">MSLKSIALNLISFCRDLISAEAAHVAIVYVLRIGIPMECLAS</sequence>
<accession>D6TGX8</accession>
<dbReference type="Proteomes" id="UP000004508">
    <property type="component" value="Unassembled WGS sequence"/>
</dbReference>
<proteinExistence type="predicted"/>
<name>D6TGX8_KTERA</name>
<reference evidence="1 2" key="1">
    <citation type="journal article" date="2011" name="Stand. Genomic Sci.">
        <title>Non-contiguous finished genome sequence and contextual data of the filamentous soil bacterium Ktedonobacter racemifer type strain (SOSP1-21).</title>
        <authorList>
            <person name="Chang Y.J."/>
            <person name="Land M."/>
            <person name="Hauser L."/>
            <person name="Chertkov O."/>
            <person name="Del Rio T.G."/>
            <person name="Nolan M."/>
            <person name="Copeland A."/>
            <person name="Tice H."/>
            <person name="Cheng J.F."/>
            <person name="Lucas S."/>
            <person name="Han C."/>
            <person name="Goodwin L."/>
            <person name="Pitluck S."/>
            <person name="Ivanova N."/>
            <person name="Ovchinikova G."/>
            <person name="Pati A."/>
            <person name="Chen A."/>
            <person name="Palaniappan K."/>
            <person name="Mavromatis K."/>
            <person name="Liolios K."/>
            <person name="Brettin T."/>
            <person name="Fiebig A."/>
            <person name="Rohde M."/>
            <person name="Abt B."/>
            <person name="Goker M."/>
            <person name="Detter J.C."/>
            <person name="Woyke T."/>
            <person name="Bristow J."/>
            <person name="Eisen J.A."/>
            <person name="Markowitz V."/>
            <person name="Hugenholtz P."/>
            <person name="Kyrpides N.C."/>
            <person name="Klenk H.P."/>
            <person name="Lapidus A."/>
        </authorList>
    </citation>
    <scope>NUCLEOTIDE SEQUENCE [LARGE SCALE GENOMIC DNA]</scope>
    <source>
        <strain evidence="2">DSM 44963</strain>
    </source>
</reference>
<gene>
    <name evidence="1" type="ORF">Krac_10417</name>
</gene>
<keyword evidence="2" id="KW-1185">Reference proteome</keyword>
<organism evidence="1 2">
    <name type="scientific">Ktedonobacter racemifer DSM 44963</name>
    <dbReference type="NCBI Taxonomy" id="485913"/>
    <lineage>
        <taxon>Bacteria</taxon>
        <taxon>Bacillati</taxon>
        <taxon>Chloroflexota</taxon>
        <taxon>Ktedonobacteria</taxon>
        <taxon>Ktedonobacterales</taxon>
        <taxon>Ktedonobacteraceae</taxon>
        <taxon>Ktedonobacter</taxon>
    </lineage>
</organism>
<protein>
    <submittedName>
        <fullName evidence="1">Uncharacterized protein</fullName>
    </submittedName>
</protein>